<evidence type="ECO:0000259" key="3">
    <source>
        <dbReference type="Pfam" id="PF09331"/>
    </source>
</evidence>
<name>A0A4Y7KVB2_PAPSO</name>
<keyword evidence="5" id="KW-1185">Reference proteome</keyword>
<dbReference type="Pfam" id="PF09331">
    <property type="entry name" value="DUF1985"/>
    <property type="match status" value="1"/>
</dbReference>
<protein>
    <recommendedName>
        <fullName evidence="3">DUF1985 domain-containing protein</fullName>
    </recommendedName>
</protein>
<feature type="region of interest" description="Disordered" evidence="2">
    <location>
        <begin position="767"/>
        <end position="792"/>
    </location>
</feature>
<dbReference type="PANTHER" id="PTHR48449:SF1">
    <property type="entry name" value="DUF1985 DOMAIN-CONTAINING PROTEIN"/>
    <property type="match status" value="1"/>
</dbReference>
<feature type="coiled-coil region" evidence="1">
    <location>
        <begin position="458"/>
        <end position="485"/>
    </location>
</feature>
<evidence type="ECO:0000256" key="2">
    <source>
        <dbReference type="SAM" id="MobiDB-lite"/>
    </source>
</evidence>
<gene>
    <name evidence="4" type="ORF">C5167_000140</name>
</gene>
<feature type="compositionally biased region" description="Basic and acidic residues" evidence="2">
    <location>
        <begin position="284"/>
        <end position="302"/>
    </location>
</feature>
<dbReference type="InterPro" id="IPR015410">
    <property type="entry name" value="DUF1985"/>
</dbReference>
<sequence>MAGGKSNGGKAPGKHQHAAKVVAPITGRTKKSRRRDCPGSVVPRVCEIMEHPINVTCRSRPNCIKDYTSQLDGQKNVKLSDMIEKFKQLPNSEDKLKLGLLCIAENVIMGIGLDVNVNKRRFFLVNNLKEFNNYPWGKLSYRVTRRSLINASNKTDVSKVEKILGALVYNLYGFPHVFQAWIFQTIPILTEKYAVKNKDRPQALHPRILQFKIKVLSPLHPTKEELKEGYMAGFLSDEDVSGATGHENDPSIQELDNEDETTEEWEANYYSNPTNSLEDASAVKDKGLSSDREVSGAKEHQNDSCIQELNGEDEATKEREATSCSNSSNSLRIGKQNCTKEVITLAGGEDQDVECLDDLKFKLRREIDKLNKEREELGIDRYKLLEENAILNFKKLKLGRDTELLNEEKTKLRSDVELLIKEKSIVQGEICLLNEKKIILESEIELFGNEKTNLGNETELLNKEKTKLQSDLEFLNREKSALQGDICSLNGKKTTLQDDICSLNEKKTTVQDDIYSLNETKATVQDDICSLNEKKFIVQGDVCWLNEKKITVRDDICSITEKKTTIQGDIRSLSEKKTTLESEIEWLSSQKTNLGNYNELLNKEKTRLQTETEILIKERTELQSDLEFLNQEKTELGTNVKFLQDEKNKLQSDIEFHNGEKAEFIRSVTADLSKSFYEREKTLAENEKMFIELKEMNQTLVAEEKFYTEELQEARQVLIKDMESEKATTNTVIGVEKRKRRDPELWNFRKNKRATLKEDLERIGIQEGMPSAEHPRARTKGSTTQGDHRKDEGTRTSALILHLAAKGIFPPETSPTSKVVRLNSREGSELVIVPDLKLSLELMDTLLPICFSFEWLNDWIYVEGANRGMKWMPDLRELSKVSSLAAVYIL</sequence>
<dbReference type="EMBL" id="CM010723">
    <property type="protein sequence ID" value="RZC75845.1"/>
    <property type="molecule type" value="Genomic_DNA"/>
</dbReference>
<evidence type="ECO:0000313" key="5">
    <source>
        <dbReference type="Proteomes" id="UP000316621"/>
    </source>
</evidence>
<dbReference type="PANTHER" id="PTHR48449">
    <property type="entry name" value="DUF1985 DOMAIN-CONTAINING PROTEIN"/>
    <property type="match status" value="1"/>
</dbReference>
<dbReference type="AlphaFoldDB" id="A0A4Y7KVB2"/>
<organism evidence="4 5">
    <name type="scientific">Papaver somniferum</name>
    <name type="common">Opium poppy</name>
    <dbReference type="NCBI Taxonomy" id="3469"/>
    <lineage>
        <taxon>Eukaryota</taxon>
        <taxon>Viridiplantae</taxon>
        <taxon>Streptophyta</taxon>
        <taxon>Embryophyta</taxon>
        <taxon>Tracheophyta</taxon>
        <taxon>Spermatophyta</taxon>
        <taxon>Magnoliopsida</taxon>
        <taxon>Ranunculales</taxon>
        <taxon>Papaveraceae</taxon>
        <taxon>Papaveroideae</taxon>
        <taxon>Papaver</taxon>
    </lineage>
</organism>
<keyword evidence="1" id="KW-0175">Coiled coil</keyword>
<dbReference type="STRING" id="3469.A0A4Y7KVB2"/>
<reference evidence="4 5" key="1">
    <citation type="journal article" date="2018" name="Science">
        <title>The opium poppy genome and morphinan production.</title>
        <authorList>
            <person name="Guo L."/>
            <person name="Winzer T."/>
            <person name="Yang X."/>
            <person name="Li Y."/>
            <person name="Ning Z."/>
            <person name="He Z."/>
            <person name="Teodor R."/>
            <person name="Lu Y."/>
            <person name="Bowser T.A."/>
            <person name="Graham I.A."/>
            <person name="Ye K."/>
        </authorList>
    </citation>
    <scope>NUCLEOTIDE SEQUENCE [LARGE SCALE GENOMIC DNA]</scope>
    <source>
        <strain evidence="5">cv. HN1</strain>
        <tissue evidence="4">Leaves</tissue>
    </source>
</reference>
<feature type="domain" description="DUF1985" evidence="3">
    <location>
        <begin position="65"/>
        <end position="145"/>
    </location>
</feature>
<feature type="non-terminal residue" evidence="4">
    <location>
        <position position="890"/>
    </location>
</feature>
<feature type="region of interest" description="Disordered" evidence="2">
    <location>
        <begin position="284"/>
        <end position="330"/>
    </location>
</feature>
<feature type="coiled-coil region" evidence="1">
    <location>
        <begin position="353"/>
        <end position="387"/>
    </location>
</feature>
<dbReference type="Gramene" id="RZC75845">
    <property type="protein sequence ID" value="RZC75845"/>
    <property type="gene ID" value="C5167_000140"/>
</dbReference>
<dbReference type="Gene3D" id="1.20.5.1000">
    <property type="entry name" value="arf6 gtpase in complex with a specific effector, jip4"/>
    <property type="match status" value="2"/>
</dbReference>
<feature type="coiled-coil region" evidence="1">
    <location>
        <begin position="570"/>
        <end position="660"/>
    </location>
</feature>
<dbReference type="Proteomes" id="UP000316621">
    <property type="component" value="Chromosome 9"/>
</dbReference>
<proteinExistence type="predicted"/>
<evidence type="ECO:0000256" key="1">
    <source>
        <dbReference type="SAM" id="Coils"/>
    </source>
</evidence>
<feature type="region of interest" description="Disordered" evidence="2">
    <location>
        <begin position="237"/>
        <end position="262"/>
    </location>
</feature>
<accession>A0A4Y7KVB2</accession>
<evidence type="ECO:0000313" key="4">
    <source>
        <dbReference type="EMBL" id="RZC75845.1"/>
    </source>
</evidence>